<reference evidence="9" key="1">
    <citation type="journal article" date="2014" name="BMC Genomics">
        <title>The genome sequence of the biocontrol fungus Metarhizium anisopliae and comparative genomics of Metarhizium species.</title>
        <authorList>
            <person name="Pattemore J.A."/>
            <person name="Hane J.K."/>
            <person name="Williams A.H."/>
            <person name="Wilson B.A."/>
            <person name="Stodart B.J."/>
            <person name="Ash G.J."/>
        </authorList>
    </citation>
    <scope>NUCLEOTIDE SEQUENCE [LARGE SCALE GENOMIC DNA]</scope>
    <source>
        <strain evidence="9">BRIP 53293</strain>
    </source>
</reference>
<dbReference type="GO" id="GO:0006388">
    <property type="term" value="P:tRNA splicing, via endonucleolytic cleavage and ligation"/>
    <property type="evidence" value="ECO:0007669"/>
    <property type="project" value="TreeGrafter"/>
</dbReference>
<dbReference type="EMBL" id="KE384738">
    <property type="protein sequence ID" value="KJK77615.1"/>
    <property type="molecule type" value="Genomic_DNA"/>
</dbReference>
<evidence type="ECO:0000313" key="8">
    <source>
        <dbReference type="EMBL" id="KJK77615.1"/>
    </source>
</evidence>
<evidence type="ECO:0000256" key="5">
    <source>
        <dbReference type="ARBA" id="ARBA00023027"/>
    </source>
</evidence>
<evidence type="ECO:0000256" key="7">
    <source>
        <dbReference type="SAM" id="MobiDB-lite"/>
    </source>
</evidence>
<dbReference type="Gene3D" id="3.20.170.30">
    <property type="match status" value="1"/>
</dbReference>
<evidence type="ECO:0000256" key="1">
    <source>
        <dbReference type="ARBA" id="ARBA00003343"/>
    </source>
</evidence>
<feature type="region of interest" description="Disordered" evidence="7">
    <location>
        <begin position="1"/>
        <end position="37"/>
    </location>
</feature>
<feature type="compositionally biased region" description="Basic and acidic residues" evidence="7">
    <location>
        <begin position="258"/>
        <end position="273"/>
    </location>
</feature>
<feature type="compositionally biased region" description="Basic and acidic residues" evidence="7">
    <location>
        <begin position="1"/>
        <end position="15"/>
    </location>
</feature>
<dbReference type="InterPro" id="IPR042081">
    <property type="entry name" value="RNA_2'-PTrans_C"/>
</dbReference>
<feature type="region of interest" description="Disordered" evidence="7">
    <location>
        <begin position="258"/>
        <end position="291"/>
    </location>
</feature>
<evidence type="ECO:0000256" key="3">
    <source>
        <dbReference type="ARBA" id="ARBA00012007"/>
    </source>
</evidence>
<dbReference type="PANTHER" id="PTHR12684">
    <property type="entry name" value="PUTATIVE PHOSPHOTRANSFERASE"/>
    <property type="match status" value="1"/>
</dbReference>
<keyword evidence="4" id="KW-0808">Transferase</keyword>
<dbReference type="AlphaFoldDB" id="A0A0D9NYG1"/>
<keyword evidence="5" id="KW-0520">NAD</keyword>
<keyword evidence="9" id="KW-1185">Reference proteome</keyword>
<gene>
    <name evidence="8" type="ORF">H634G_07354</name>
</gene>
<dbReference type="InterPro" id="IPR002745">
    <property type="entry name" value="Ptrans_KptA/Tpt1"/>
</dbReference>
<sequence length="291" mass="31424">MASHEARIHLQDEAAPRSSRPSGRRGGRGGRPEGREVQLSKALSRLLRHQAENAGIKLDEEGFAPLDRLSWGPIKSLSPSLQEVKDVVETNAKKRFTLRPADPLAPEPPSAAGYLIRANQGHSLKVDEAALFEPILLGAADLPGKVVHGTYFAFWKAILESGGLKPMSRGHIHCSDRTPEEGAVSGMRRDAELLVEIDIEASLKDGVTWWRSDNGVILTDGGEGGVLETKYFKMVTSRTADLGVLWEDGVKIADLPADLKFRAPEGKRPEGKRPGGRRGGGGGGGGRHRRS</sequence>
<evidence type="ECO:0000256" key="2">
    <source>
        <dbReference type="ARBA" id="ARBA00009836"/>
    </source>
</evidence>
<comment type="function">
    <text evidence="1">Catalyzes the last step of tRNA splicing, the transfer of the splice junction 2'-phosphate from ligated tRNA to NAD to produce ADP-ribose 1''-2'' cyclic phosphate.</text>
</comment>
<dbReference type="EC" id="2.7.1.160" evidence="3"/>
<comment type="catalytic activity">
    <reaction evidence="6">
        <text>2'-phospho-[ligated tRNA] + NAD(+) = mature tRNA + ADP-alpha-D-ribose 1'',2''-cyclic phosphate + nicotinamide</text>
        <dbReference type="Rhea" id="RHEA:23324"/>
        <dbReference type="Rhea" id="RHEA-COMP:11106"/>
        <dbReference type="Rhea" id="RHEA-COMP:11107"/>
        <dbReference type="ChEBI" id="CHEBI:17154"/>
        <dbReference type="ChEBI" id="CHEBI:57540"/>
        <dbReference type="ChEBI" id="CHEBI:76596"/>
        <dbReference type="ChEBI" id="CHEBI:82883"/>
        <dbReference type="ChEBI" id="CHEBI:85027"/>
        <dbReference type="EC" id="2.7.1.160"/>
    </reaction>
</comment>
<dbReference type="PANTHER" id="PTHR12684:SF2">
    <property type="entry name" value="TRNA 2'-PHOSPHOTRANSFERASE 1"/>
    <property type="match status" value="1"/>
</dbReference>
<dbReference type="InterPro" id="IPR042080">
    <property type="entry name" value="RNA_2'-PTrans_N"/>
</dbReference>
<evidence type="ECO:0000256" key="4">
    <source>
        <dbReference type="ARBA" id="ARBA00022679"/>
    </source>
</evidence>
<name>A0A0D9NYG1_METAN</name>
<dbReference type="GO" id="GO:0000215">
    <property type="term" value="F:tRNA 2'-phosphotransferase activity"/>
    <property type="evidence" value="ECO:0007669"/>
    <property type="project" value="UniProtKB-EC"/>
</dbReference>
<dbReference type="Pfam" id="PF01885">
    <property type="entry name" value="PTS_2-RNA"/>
    <property type="match status" value="1"/>
</dbReference>
<dbReference type="SUPFAM" id="SSF56399">
    <property type="entry name" value="ADP-ribosylation"/>
    <property type="match status" value="1"/>
</dbReference>
<comment type="similarity">
    <text evidence="2">Belongs to the KptA/TPT1 family.</text>
</comment>
<dbReference type="Proteomes" id="UP000054544">
    <property type="component" value="Unassembled WGS sequence"/>
</dbReference>
<evidence type="ECO:0000313" key="9">
    <source>
        <dbReference type="Proteomes" id="UP000054544"/>
    </source>
</evidence>
<dbReference type="STRING" id="1291518.A0A0D9NYG1"/>
<evidence type="ECO:0000256" key="6">
    <source>
        <dbReference type="ARBA" id="ARBA00047949"/>
    </source>
</evidence>
<dbReference type="OrthoDB" id="419694at2759"/>
<proteinExistence type="inferred from homology"/>
<dbReference type="Gene3D" id="1.10.10.970">
    <property type="entry name" value="RNA 2'-phosphotransferase, Tpt1/KptA family, N-terminal domain"/>
    <property type="match status" value="1"/>
</dbReference>
<accession>A0A0D9NYG1</accession>
<protein>
    <recommendedName>
        <fullName evidence="3">2'-phosphotransferase</fullName>
        <ecNumber evidence="3">2.7.1.160</ecNumber>
    </recommendedName>
</protein>
<organism evidence="8 9">
    <name type="scientific">Metarhizium anisopliae BRIP 53293</name>
    <dbReference type="NCBI Taxonomy" id="1291518"/>
    <lineage>
        <taxon>Eukaryota</taxon>
        <taxon>Fungi</taxon>
        <taxon>Dikarya</taxon>
        <taxon>Ascomycota</taxon>
        <taxon>Pezizomycotina</taxon>
        <taxon>Sordariomycetes</taxon>
        <taxon>Hypocreomycetidae</taxon>
        <taxon>Hypocreales</taxon>
        <taxon>Clavicipitaceae</taxon>
        <taxon>Metarhizium</taxon>
    </lineage>
</organism>